<protein>
    <submittedName>
        <fullName evidence="1">Uncharacterized protein</fullName>
    </submittedName>
</protein>
<gene>
    <name evidence="1" type="ORF">LCGC14_1077630</name>
</gene>
<evidence type="ECO:0000313" key="1">
    <source>
        <dbReference type="EMBL" id="KKN06402.1"/>
    </source>
</evidence>
<comment type="caution">
    <text evidence="1">The sequence shown here is derived from an EMBL/GenBank/DDBJ whole genome shotgun (WGS) entry which is preliminary data.</text>
</comment>
<sequence length="87" mass="10176">MPHVNKRDRRTFTPWLEVAETSGQLNFQLTKVVIRYLKKHGLCYDTCNDIVGALDNAKDEFRRLVQHPYEDQKREANGDVYEGNIPL</sequence>
<name>A0A0F9N3S0_9ZZZZ</name>
<organism evidence="1">
    <name type="scientific">marine sediment metagenome</name>
    <dbReference type="NCBI Taxonomy" id="412755"/>
    <lineage>
        <taxon>unclassified sequences</taxon>
        <taxon>metagenomes</taxon>
        <taxon>ecological metagenomes</taxon>
    </lineage>
</organism>
<accession>A0A0F9N3S0</accession>
<dbReference type="EMBL" id="LAZR01004696">
    <property type="protein sequence ID" value="KKN06402.1"/>
    <property type="molecule type" value="Genomic_DNA"/>
</dbReference>
<proteinExistence type="predicted"/>
<reference evidence="1" key="1">
    <citation type="journal article" date="2015" name="Nature">
        <title>Complex archaea that bridge the gap between prokaryotes and eukaryotes.</title>
        <authorList>
            <person name="Spang A."/>
            <person name="Saw J.H."/>
            <person name="Jorgensen S.L."/>
            <person name="Zaremba-Niedzwiedzka K."/>
            <person name="Martijn J."/>
            <person name="Lind A.E."/>
            <person name="van Eijk R."/>
            <person name="Schleper C."/>
            <person name="Guy L."/>
            <person name="Ettema T.J."/>
        </authorList>
    </citation>
    <scope>NUCLEOTIDE SEQUENCE</scope>
</reference>
<dbReference type="Pfam" id="PF21840">
    <property type="entry name" value="DUF6899"/>
    <property type="match status" value="1"/>
</dbReference>
<dbReference type="AlphaFoldDB" id="A0A0F9N3S0"/>
<dbReference type="InterPro" id="IPR054194">
    <property type="entry name" value="DUF6899"/>
</dbReference>